<keyword evidence="2" id="KW-1185">Reference proteome</keyword>
<dbReference type="OrthoDB" id="2066498at2"/>
<dbReference type="RefSeq" id="WP_139241188.1">
    <property type="nucleotide sequence ID" value="NZ_FRAC01000013.1"/>
</dbReference>
<evidence type="ECO:0000313" key="1">
    <source>
        <dbReference type="EMBL" id="SHK57059.1"/>
    </source>
</evidence>
<dbReference type="AlphaFoldDB" id="A0A1M6TJH5"/>
<dbReference type="Proteomes" id="UP000184386">
    <property type="component" value="Unassembled WGS sequence"/>
</dbReference>
<name>A0A1M6TJH5_9FIRM</name>
<proteinExistence type="predicted"/>
<reference evidence="1 2" key="1">
    <citation type="submission" date="2016-11" db="EMBL/GenBank/DDBJ databases">
        <authorList>
            <person name="Jaros S."/>
            <person name="Januszkiewicz K."/>
            <person name="Wedrychowicz H."/>
        </authorList>
    </citation>
    <scope>NUCLEOTIDE SEQUENCE [LARGE SCALE GENOMIC DNA]</scope>
    <source>
        <strain evidence="1 2">DSM 15929</strain>
    </source>
</reference>
<dbReference type="EMBL" id="FRAC01000013">
    <property type="protein sequence ID" value="SHK57059.1"/>
    <property type="molecule type" value="Genomic_DNA"/>
</dbReference>
<protein>
    <submittedName>
        <fullName evidence="1">Uncharacterized protein</fullName>
    </submittedName>
</protein>
<evidence type="ECO:0000313" key="2">
    <source>
        <dbReference type="Proteomes" id="UP000184386"/>
    </source>
</evidence>
<accession>A0A1M6TJH5</accession>
<gene>
    <name evidence="1" type="ORF">SAMN02745136_02829</name>
</gene>
<organism evidence="1 2">
    <name type="scientific">Anaerocolumna jejuensis DSM 15929</name>
    <dbReference type="NCBI Taxonomy" id="1121322"/>
    <lineage>
        <taxon>Bacteria</taxon>
        <taxon>Bacillati</taxon>
        <taxon>Bacillota</taxon>
        <taxon>Clostridia</taxon>
        <taxon>Lachnospirales</taxon>
        <taxon>Lachnospiraceae</taxon>
        <taxon>Anaerocolumna</taxon>
    </lineage>
</organism>
<sequence>MMIIIIIGAFTGCSRESTSRETFGIEEFENAMKDKGYNYEIKDAEQDFLQAQRKRMIIDKTAIDIYLFRSSKKLEKEAGYISGDGCSYTNGSKSLMVSWVSFPHFYKKGSLIVQYVGEDEKIISDLTDIFGEQFAGYTQ</sequence>